<protein>
    <recommendedName>
        <fullName evidence="3">Transglycosylase SLT domain-containing protein</fullName>
    </recommendedName>
</protein>
<dbReference type="STRING" id="655353.SAMN04488056_112170"/>
<evidence type="ECO:0000313" key="2">
    <source>
        <dbReference type="Proteomes" id="UP000199236"/>
    </source>
</evidence>
<dbReference type="EMBL" id="FOVR01000012">
    <property type="protein sequence ID" value="SFO77962.1"/>
    <property type="molecule type" value="Genomic_DNA"/>
</dbReference>
<name>A0A1I5JYS3_9HYPH</name>
<dbReference type="AlphaFoldDB" id="A0A1I5JYS3"/>
<dbReference type="RefSeq" id="WP_090074848.1">
    <property type="nucleotide sequence ID" value="NZ_FOVR01000012.1"/>
</dbReference>
<organism evidence="1 2">
    <name type="scientific">Cohaesibacter marisflavi</name>
    <dbReference type="NCBI Taxonomy" id="655353"/>
    <lineage>
        <taxon>Bacteria</taxon>
        <taxon>Pseudomonadati</taxon>
        <taxon>Pseudomonadota</taxon>
        <taxon>Alphaproteobacteria</taxon>
        <taxon>Hyphomicrobiales</taxon>
        <taxon>Cohaesibacteraceae</taxon>
    </lineage>
</organism>
<reference evidence="1 2" key="1">
    <citation type="submission" date="2016-10" db="EMBL/GenBank/DDBJ databases">
        <authorList>
            <person name="de Groot N.N."/>
        </authorList>
    </citation>
    <scope>NUCLEOTIDE SEQUENCE [LARGE SCALE GENOMIC DNA]</scope>
    <source>
        <strain evidence="1 2">CGMCC 1.9157</strain>
    </source>
</reference>
<sequence>MANQRARSPGRLAELNTHGQVSTKPGYAVDPNAGIWFTTANSLRRAGQALGNLADRAMKRQQQQAIATASDQGTQAGYSADLGTGATLQISDELRTGIQATAAALEVSPEDLATVISYETKGTFDPLIKGPTTKWGTHRGLIQFGEPQAQKYGVDWNNPIASQLGENGAIVRYLRDAGVKPGMGLLDIYSAINAGQVGRPNASDEAAGGAPGTVRDKVEQQMEAHKARAALLFAERHVAGTGRPSSSGPALALRRGDTPMGEAYTAAQNRAISRRLPIEVTQQLDALYEDHKDNPAELAAAFDEAENTVLGRIGQLTGNDPESIAFAKETFAKKRFGYEKSARAAEDARIRDGERADYDQTISDARNSLQKQAYRAANDEEAGESLSVSINENLASIESALDAGVISADVALRDRKHINDTVTLGRLDGTFDALPDIDSKKEFVEGLKESWTNGDELVKGLSLEQIQTLERKYQGAISSQNKAETATAKLQEQKMRGWVKDDLASIRSTGIGLSIDDEELTFDQVKGVLGEEFATNWQHNRQIQADLFKATSGLDVMSASDMQAHLQGLEPKAGTSGFTDQMAIHDTAQKEAQRILKQRKEDPALAVDNAFDELQPIREQAYEGDPVAMEELIKGRLEAQEAIGISDFAKAPLTNSELASVAMPVAKSTDRQVWQDLFGKLDSVYGIYADEVMSQILNWKGLRKEAAEVATAYLRKTQLGQVPSRREIAAANETVEQSLPAQALEGNMPLAATPNTNHIDYLLAHPETATDFDAKFGTGSSDKFLELQKNIERETAQKQTDARRAEYLAGPSMMQGWGPIHQQLLENQIIKNL</sequence>
<gene>
    <name evidence="1" type="ORF">SAMN04488056_112170</name>
</gene>
<proteinExistence type="predicted"/>
<accession>A0A1I5JYS3</accession>
<evidence type="ECO:0000313" key="1">
    <source>
        <dbReference type="EMBL" id="SFO77962.1"/>
    </source>
</evidence>
<dbReference type="Proteomes" id="UP000199236">
    <property type="component" value="Unassembled WGS sequence"/>
</dbReference>
<dbReference type="OrthoDB" id="5410551at2"/>
<keyword evidence="2" id="KW-1185">Reference proteome</keyword>
<evidence type="ECO:0008006" key="3">
    <source>
        <dbReference type="Google" id="ProtNLM"/>
    </source>
</evidence>